<dbReference type="Gene3D" id="3.40.50.720">
    <property type="entry name" value="NAD(P)-binding Rossmann-like Domain"/>
    <property type="match status" value="2"/>
</dbReference>
<dbReference type="InterPro" id="IPR050223">
    <property type="entry name" value="D-isomer_2-hydroxyacid_DH"/>
</dbReference>
<dbReference type="GO" id="GO:0030267">
    <property type="term" value="F:glyoxylate reductase (NADPH) activity"/>
    <property type="evidence" value="ECO:0007669"/>
    <property type="project" value="TreeGrafter"/>
</dbReference>
<dbReference type="CDD" id="cd05301">
    <property type="entry name" value="GDH"/>
    <property type="match status" value="1"/>
</dbReference>
<dbReference type="PROSITE" id="PS00670">
    <property type="entry name" value="D_2_HYDROXYACID_DH_2"/>
    <property type="match status" value="1"/>
</dbReference>
<feature type="domain" description="D-isomer specific 2-hydroxyacid dehydrogenase NAD-binding" evidence="6">
    <location>
        <begin position="112"/>
        <end position="276"/>
    </location>
</feature>
<evidence type="ECO:0000313" key="8">
    <source>
        <dbReference type="Proteomes" id="UP000179047"/>
    </source>
</evidence>
<dbReference type="EMBL" id="MGKP01000023">
    <property type="protein sequence ID" value="OGN28131.1"/>
    <property type="molecule type" value="Genomic_DNA"/>
</dbReference>
<dbReference type="Proteomes" id="UP000179047">
    <property type="component" value="Unassembled WGS sequence"/>
</dbReference>
<dbReference type="SUPFAM" id="SSF51735">
    <property type="entry name" value="NAD(P)-binding Rossmann-fold domains"/>
    <property type="match status" value="1"/>
</dbReference>
<sequence>MKIFITRPIPEKGIQMLAAKGYEVKVNEAANDRPATKAEVIDGVRGADALLSVLTEKITSEIIEAGLPALKVIANYAVGFDNVDVAYAKKSNILVTNAPSDEVNEAVAEHTFALMLALARRIVDTDRLVLHHKYHAWGPSLWLGTSLSGKVLGIVGPGRIGNAVGKHGESFGMKVIFCGPNDDIDTFLPRCDFVSLHVPLLDSTRHLINEDRLKKMKPTSYLVNTARGPIVDEQALARALKEGWIRGAGLDVFENEPDIDPGLLKLENVVLTPHTASATVEARTKMSEVAATNIIEALEGRVPPNLVQ</sequence>
<evidence type="ECO:0000313" key="7">
    <source>
        <dbReference type="EMBL" id="OGN28131.1"/>
    </source>
</evidence>
<dbReference type="InterPro" id="IPR006140">
    <property type="entry name" value="D-isomer_DH_NAD-bd"/>
</dbReference>
<gene>
    <name evidence="7" type="ORF">A3A33_02135</name>
</gene>
<keyword evidence="3" id="KW-0520">NAD</keyword>
<dbReference type="FunFam" id="3.40.50.720:FF:000203">
    <property type="entry name" value="D-3-phosphoglycerate dehydrogenase (SerA)"/>
    <property type="match status" value="1"/>
</dbReference>
<keyword evidence="2 4" id="KW-0560">Oxidoreductase</keyword>
<proteinExistence type="inferred from homology"/>
<dbReference type="InterPro" id="IPR036291">
    <property type="entry name" value="NAD(P)-bd_dom_sf"/>
</dbReference>
<dbReference type="SUPFAM" id="SSF52283">
    <property type="entry name" value="Formate/glycerate dehydrogenase catalytic domain-like"/>
    <property type="match status" value="1"/>
</dbReference>
<dbReference type="GO" id="GO:0005829">
    <property type="term" value="C:cytosol"/>
    <property type="evidence" value="ECO:0007669"/>
    <property type="project" value="TreeGrafter"/>
</dbReference>
<accession>A0A1F8GS74</accession>
<evidence type="ECO:0000256" key="3">
    <source>
        <dbReference type="ARBA" id="ARBA00023027"/>
    </source>
</evidence>
<evidence type="ECO:0008006" key="9">
    <source>
        <dbReference type="Google" id="ProtNLM"/>
    </source>
</evidence>
<reference evidence="7 8" key="1">
    <citation type="journal article" date="2016" name="Nat. Commun.">
        <title>Thousands of microbial genomes shed light on interconnected biogeochemical processes in an aquifer system.</title>
        <authorList>
            <person name="Anantharaman K."/>
            <person name="Brown C.T."/>
            <person name="Hug L.A."/>
            <person name="Sharon I."/>
            <person name="Castelle C.J."/>
            <person name="Probst A.J."/>
            <person name="Thomas B.C."/>
            <person name="Singh A."/>
            <person name="Wilkins M.J."/>
            <person name="Karaoz U."/>
            <person name="Brodie E.L."/>
            <person name="Williams K.H."/>
            <person name="Hubbard S.S."/>
            <person name="Banfield J.F."/>
        </authorList>
    </citation>
    <scope>NUCLEOTIDE SEQUENCE [LARGE SCALE GENOMIC DNA]</scope>
</reference>
<dbReference type="GO" id="GO:0051287">
    <property type="term" value="F:NAD binding"/>
    <property type="evidence" value="ECO:0007669"/>
    <property type="project" value="InterPro"/>
</dbReference>
<comment type="caution">
    <text evidence="7">The sequence shown here is derived from an EMBL/GenBank/DDBJ whole genome shotgun (WGS) entry which is preliminary data.</text>
</comment>
<evidence type="ECO:0000256" key="1">
    <source>
        <dbReference type="ARBA" id="ARBA00005854"/>
    </source>
</evidence>
<evidence type="ECO:0000259" key="6">
    <source>
        <dbReference type="Pfam" id="PF02826"/>
    </source>
</evidence>
<evidence type="ECO:0000256" key="2">
    <source>
        <dbReference type="ARBA" id="ARBA00023002"/>
    </source>
</evidence>
<dbReference type="GO" id="GO:0016618">
    <property type="term" value="F:hydroxypyruvate reductase [NAD(P)H] activity"/>
    <property type="evidence" value="ECO:0007669"/>
    <property type="project" value="TreeGrafter"/>
</dbReference>
<dbReference type="Pfam" id="PF02826">
    <property type="entry name" value="2-Hacid_dh_C"/>
    <property type="match status" value="1"/>
</dbReference>
<name>A0A1F8GS74_9BACT</name>
<dbReference type="PROSITE" id="PS00671">
    <property type="entry name" value="D_2_HYDROXYACID_DH_3"/>
    <property type="match status" value="1"/>
</dbReference>
<dbReference type="PANTHER" id="PTHR10996:SF283">
    <property type="entry name" value="GLYOXYLATE_HYDROXYPYRUVATE REDUCTASE B"/>
    <property type="match status" value="1"/>
</dbReference>
<feature type="domain" description="D-isomer specific 2-hydroxyacid dehydrogenase catalytic" evidence="5">
    <location>
        <begin position="3"/>
        <end position="307"/>
    </location>
</feature>
<dbReference type="STRING" id="1802701.A3A33_02135"/>
<evidence type="ECO:0000259" key="5">
    <source>
        <dbReference type="Pfam" id="PF00389"/>
    </source>
</evidence>
<protein>
    <recommendedName>
        <fullName evidence="9">D-glycerate dehydrogenase</fullName>
    </recommendedName>
</protein>
<dbReference type="PANTHER" id="PTHR10996">
    <property type="entry name" value="2-HYDROXYACID DEHYDROGENASE-RELATED"/>
    <property type="match status" value="1"/>
</dbReference>
<dbReference type="AlphaFoldDB" id="A0A1F8GS74"/>
<comment type="similarity">
    <text evidence="1 4">Belongs to the D-isomer specific 2-hydroxyacid dehydrogenase family.</text>
</comment>
<dbReference type="InterPro" id="IPR006139">
    <property type="entry name" value="D-isomer_2_OHA_DH_cat_dom"/>
</dbReference>
<dbReference type="Pfam" id="PF00389">
    <property type="entry name" value="2-Hacid_dh"/>
    <property type="match status" value="1"/>
</dbReference>
<organism evidence="7 8">
    <name type="scientific">Candidatus Yanofskybacteria bacterium RIFCSPLOWO2_01_FULL_49_25</name>
    <dbReference type="NCBI Taxonomy" id="1802701"/>
    <lineage>
        <taxon>Bacteria</taxon>
        <taxon>Candidatus Yanofskyibacteriota</taxon>
    </lineage>
</organism>
<dbReference type="InterPro" id="IPR029753">
    <property type="entry name" value="D-isomer_DH_CS"/>
</dbReference>
<evidence type="ECO:0000256" key="4">
    <source>
        <dbReference type="RuleBase" id="RU003719"/>
    </source>
</evidence>